<evidence type="ECO:0000313" key="16">
    <source>
        <dbReference type="EMBL" id="CAK58405.1"/>
    </source>
</evidence>
<dbReference type="GO" id="GO:0046872">
    <property type="term" value="F:metal ion binding"/>
    <property type="evidence" value="ECO:0007669"/>
    <property type="project" value="UniProtKB-KW"/>
</dbReference>
<dbReference type="SUPFAM" id="SSF56112">
    <property type="entry name" value="Protein kinase-like (PK-like)"/>
    <property type="match status" value="1"/>
</dbReference>
<keyword evidence="3" id="KW-0723">Serine/threonine-protein kinase</keyword>
<dbReference type="InterPro" id="IPR000719">
    <property type="entry name" value="Prot_kinase_dom"/>
</dbReference>
<dbReference type="InParanoid" id="A0BIN8"/>
<dbReference type="GO" id="GO:0005524">
    <property type="term" value="F:ATP binding"/>
    <property type="evidence" value="ECO:0007669"/>
    <property type="project" value="UniProtKB-UniRule"/>
</dbReference>
<comment type="catalytic activity">
    <reaction evidence="13">
        <text>L-seryl-[protein] + ATP = O-phospho-L-seryl-[protein] + ADP + H(+)</text>
        <dbReference type="Rhea" id="RHEA:17989"/>
        <dbReference type="Rhea" id="RHEA-COMP:9863"/>
        <dbReference type="Rhea" id="RHEA-COMP:11604"/>
        <dbReference type="ChEBI" id="CHEBI:15378"/>
        <dbReference type="ChEBI" id="CHEBI:29999"/>
        <dbReference type="ChEBI" id="CHEBI:30616"/>
        <dbReference type="ChEBI" id="CHEBI:83421"/>
        <dbReference type="ChEBI" id="CHEBI:456216"/>
        <dbReference type="EC" id="2.7.11.1"/>
    </reaction>
</comment>
<dbReference type="InterPro" id="IPR011009">
    <property type="entry name" value="Kinase-like_dom_sf"/>
</dbReference>
<dbReference type="PROSITE" id="PS00108">
    <property type="entry name" value="PROTEIN_KINASE_ST"/>
    <property type="match status" value="1"/>
</dbReference>
<evidence type="ECO:0000256" key="12">
    <source>
        <dbReference type="ARBA" id="ARBA00047899"/>
    </source>
</evidence>
<dbReference type="OrthoDB" id="74764at2759"/>
<evidence type="ECO:0000313" key="17">
    <source>
        <dbReference type="Proteomes" id="UP000000600"/>
    </source>
</evidence>
<evidence type="ECO:0000256" key="9">
    <source>
        <dbReference type="ARBA" id="ARBA00022837"/>
    </source>
</evidence>
<evidence type="ECO:0000256" key="8">
    <source>
        <dbReference type="ARBA" id="ARBA00022777"/>
    </source>
</evidence>
<dbReference type="EC" id="2.7.11.1" evidence="2"/>
<dbReference type="GO" id="GO:0044773">
    <property type="term" value="P:mitotic DNA damage checkpoint signaling"/>
    <property type="evidence" value="ECO:0000318"/>
    <property type="project" value="GO_Central"/>
</dbReference>
<evidence type="ECO:0000256" key="1">
    <source>
        <dbReference type="ARBA" id="ARBA00001946"/>
    </source>
</evidence>
<evidence type="ECO:0000256" key="7">
    <source>
        <dbReference type="ARBA" id="ARBA00022741"/>
    </source>
</evidence>
<feature type="binding site" evidence="14">
    <location>
        <position position="167"/>
    </location>
    <ligand>
        <name>ATP</name>
        <dbReference type="ChEBI" id="CHEBI:30616"/>
    </ligand>
</feature>
<dbReference type="eggNOG" id="KOG0032">
    <property type="taxonomic scope" value="Eukaryota"/>
</dbReference>
<protein>
    <recommendedName>
        <fullName evidence="2">non-specific serine/threonine protein kinase</fullName>
        <ecNumber evidence="2">2.7.11.1</ecNumber>
    </recommendedName>
</protein>
<dbReference type="OMA" id="NTHFVYV"/>
<keyword evidence="8" id="KW-0418">Kinase</keyword>
<dbReference type="FunFam" id="3.30.200.20:FF:000315">
    <property type="entry name" value="Calcium-dependent protein kinase 3"/>
    <property type="match status" value="1"/>
</dbReference>
<dbReference type="PANTHER" id="PTHR44167">
    <property type="entry name" value="OVARIAN-SPECIFIC SERINE/THREONINE-PROTEIN KINASE LOK-RELATED"/>
    <property type="match status" value="1"/>
</dbReference>
<evidence type="ECO:0000256" key="3">
    <source>
        <dbReference type="ARBA" id="ARBA00022527"/>
    </source>
</evidence>
<comment type="catalytic activity">
    <reaction evidence="12">
        <text>L-threonyl-[protein] + ATP = O-phospho-L-threonyl-[protein] + ADP + H(+)</text>
        <dbReference type="Rhea" id="RHEA:46608"/>
        <dbReference type="Rhea" id="RHEA-COMP:11060"/>
        <dbReference type="Rhea" id="RHEA-COMP:11605"/>
        <dbReference type="ChEBI" id="CHEBI:15378"/>
        <dbReference type="ChEBI" id="CHEBI:30013"/>
        <dbReference type="ChEBI" id="CHEBI:30616"/>
        <dbReference type="ChEBI" id="CHEBI:61977"/>
        <dbReference type="ChEBI" id="CHEBI:456216"/>
        <dbReference type="EC" id="2.7.11.1"/>
    </reaction>
</comment>
<evidence type="ECO:0000256" key="11">
    <source>
        <dbReference type="ARBA" id="ARBA00024334"/>
    </source>
</evidence>
<feature type="domain" description="Protein kinase" evidence="15">
    <location>
        <begin position="138"/>
        <end position="401"/>
    </location>
</feature>
<dbReference type="KEGG" id="ptm:GSPATT00004777001"/>
<dbReference type="PANTHER" id="PTHR44167:SF18">
    <property type="entry name" value="PROTEIN KINASE DOMAIN-CONTAINING PROTEIN"/>
    <property type="match status" value="1"/>
</dbReference>
<sequence>MYNQRIWNKVDQYKSNHTNGLRLKLLKSSKNTHFVYVLCTEYNIVLFKDADYTKPYKYLPINFEYKFQVLRTPPLLINPSLSDKKGENVVSLGEILAIRFIREDVEKWSEFRGSVSDLDQLRQFLGLKMNQIGFHQYFKVYKKIGKGSFASVYLAQRIEDGTKMAVKAFCKNAVYKEENGKEGLINEIQIMRILDHPNLMKLYEVYETKNSIYMCLELLEGDQLYGLFKTKRSFTAQQIHSIMKGLLEGLNYMHNKGIMHRDLKLENILFKEPDNCDSVVIADFGLATKVDQKPFLYTKCGTPGFVAPEVINLKDDQLSYGSICDVYSLGVILYILSTGQPVFKGKSYNTIVRRNREAIVDFQTEKLRQVSDNQRSLLIKMLQADPELRITSKQALKHEYFCAYYEEEFAQMYTDDDPHLGEMLVKLNAEYIRLDMEKLKRTNDEDDICKTEDLKVDQSQEKNDFLKIIMRTPVITGRTKSIESILYLYLDSPLNGFQSPNLDPNTHHIQQIQTKWMNPFVLQN</sequence>
<keyword evidence="9" id="KW-0106">Calcium</keyword>
<dbReference type="InterPro" id="IPR008271">
    <property type="entry name" value="Ser/Thr_kinase_AS"/>
</dbReference>
<evidence type="ECO:0000256" key="2">
    <source>
        <dbReference type="ARBA" id="ARBA00012513"/>
    </source>
</evidence>
<evidence type="ECO:0000256" key="6">
    <source>
        <dbReference type="ARBA" id="ARBA00022737"/>
    </source>
</evidence>
<organism evidence="16 17">
    <name type="scientific">Paramecium tetraurelia</name>
    <dbReference type="NCBI Taxonomy" id="5888"/>
    <lineage>
        <taxon>Eukaryota</taxon>
        <taxon>Sar</taxon>
        <taxon>Alveolata</taxon>
        <taxon>Ciliophora</taxon>
        <taxon>Intramacronucleata</taxon>
        <taxon>Oligohymenophorea</taxon>
        <taxon>Peniculida</taxon>
        <taxon>Parameciidae</taxon>
        <taxon>Paramecium</taxon>
    </lineage>
</organism>
<name>A0BIN8_PARTE</name>
<keyword evidence="17" id="KW-1185">Reference proteome</keyword>
<dbReference type="FunFam" id="1.10.510.10:FF:000945">
    <property type="entry name" value="Uncharacterized protein"/>
    <property type="match status" value="1"/>
</dbReference>
<comment type="similarity">
    <text evidence="11">Belongs to the protein kinase superfamily. Ser/Thr protein kinase family. CDPK subfamily.</text>
</comment>
<dbReference type="GO" id="GO:0004674">
    <property type="term" value="F:protein serine/threonine kinase activity"/>
    <property type="evidence" value="ECO:0000318"/>
    <property type="project" value="GO_Central"/>
</dbReference>
<evidence type="ECO:0000256" key="13">
    <source>
        <dbReference type="ARBA" id="ARBA00048679"/>
    </source>
</evidence>
<dbReference type="GO" id="GO:0005737">
    <property type="term" value="C:cytoplasm"/>
    <property type="evidence" value="ECO:0000318"/>
    <property type="project" value="GO_Central"/>
</dbReference>
<keyword evidence="10 14" id="KW-0067">ATP-binding</keyword>
<evidence type="ECO:0000256" key="14">
    <source>
        <dbReference type="PROSITE-ProRule" id="PRU10141"/>
    </source>
</evidence>
<dbReference type="GeneID" id="5011587"/>
<evidence type="ECO:0000259" key="15">
    <source>
        <dbReference type="PROSITE" id="PS50011"/>
    </source>
</evidence>
<dbReference type="PROSITE" id="PS50011">
    <property type="entry name" value="PROTEIN_KINASE_DOM"/>
    <property type="match status" value="1"/>
</dbReference>
<dbReference type="EMBL" id="CT867997">
    <property type="protein sequence ID" value="CAK58405.1"/>
    <property type="molecule type" value="Genomic_DNA"/>
</dbReference>
<dbReference type="AlphaFoldDB" id="A0BIN8"/>
<keyword evidence="5" id="KW-0479">Metal-binding</keyword>
<accession>A0BIN8</accession>
<reference evidence="16 17" key="1">
    <citation type="journal article" date="2006" name="Nature">
        <title>Global trends of whole-genome duplications revealed by the ciliate Paramecium tetraurelia.</title>
        <authorList>
            <consortium name="Genoscope"/>
            <person name="Aury J.-M."/>
            <person name="Jaillon O."/>
            <person name="Duret L."/>
            <person name="Noel B."/>
            <person name="Jubin C."/>
            <person name="Porcel B.M."/>
            <person name="Segurens B."/>
            <person name="Daubin V."/>
            <person name="Anthouard V."/>
            <person name="Aiach N."/>
            <person name="Arnaiz O."/>
            <person name="Billaut A."/>
            <person name="Beisson J."/>
            <person name="Blanc I."/>
            <person name="Bouhouche K."/>
            <person name="Camara F."/>
            <person name="Duharcourt S."/>
            <person name="Guigo R."/>
            <person name="Gogendeau D."/>
            <person name="Katinka M."/>
            <person name="Keller A.-M."/>
            <person name="Kissmehl R."/>
            <person name="Klotz C."/>
            <person name="Koll F."/>
            <person name="Le Moue A."/>
            <person name="Lepere C."/>
            <person name="Malinsky S."/>
            <person name="Nowacki M."/>
            <person name="Nowak J.K."/>
            <person name="Plattner H."/>
            <person name="Poulain J."/>
            <person name="Ruiz F."/>
            <person name="Serrano V."/>
            <person name="Zagulski M."/>
            <person name="Dessen P."/>
            <person name="Betermier M."/>
            <person name="Weissenbach J."/>
            <person name="Scarpelli C."/>
            <person name="Schachter V."/>
            <person name="Sperling L."/>
            <person name="Meyer E."/>
            <person name="Cohen J."/>
            <person name="Wincker P."/>
        </authorList>
    </citation>
    <scope>NUCLEOTIDE SEQUENCE [LARGE SCALE GENOMIC DNA]</scope>
    <source>
        <strain evidence="16 17">Stock d4-2</strain>
    </source>
</reference>
<evidence type="ECO:0000256" key="4">
    <source>
        <dbReference type="ARBA" id="ARBA00022679"/>
    </source>
</evidence>
<dbReference type="HOGENOM" id="CLU_000288_177_0_1"/>
<comment type="cofactor">
    <cofactor evidence="1">
        <name>Mg(2+)</name>
        <dbReference type="ChEBI" id="CHEBI:18420"/>
    </cofactor>
</comment>
<dbReference type="GO" id="GO:0005634">
    <property type="term" value="C:nucleus"/>
    <property type="evidence" value="ECO:0000318"/>
    <property type="project" value="GO_Central"/>
</dbReference>
<dbReference type="Gene3D" id="1.10.510.10">
    <property type="entry name" value="Transferase(Phosphotransferase) domain 1"/>
    <property type="match status" value="1"/>
</dbReference>
<dbReference type="Pfam" id="PF00069">
    <property type="entry name" value="Pkinase"/>
    <property type="match status" value="1"/>
</dbReference>
<dbReference type="RefSeq" id="XP_001425803.1">
    <property type="nucleotide sequence ID" value="XM_001425766.1"/>
</dbReference>
<keyword evidence="6" id="KW-0677">Repeat</keyword>
<dbReference type="PROSITE" id="PS00107">
    <property type="entry name" value="PROTEIN_KINASE_ATP"/>
    <property type="match status" value="1"/>
</dbReference>
<gene>
    <name evidence="16" type="ORF">GSPATT00004777001</name>
</gene>
<dbReference type="Proteomes" id="UP000000600">
    <property type="component" value="Unassembled WGS sequence"/>
</dbReference>
<proteinExistence type="inferred from homology"/>
<keyword evidence="7 14" id="KW-0547">Nucleotide-binding</keyword>
<dbReference type="InterPro" id="IPR017441">
    <property type="entry name" value="Protein_kinase_ATP_BS"/>
</dbReference>
<evidence type="ECO:0000256" key="5">
    <source>
        <dbReference type="ARBA" id="ARBA00022723"/>
    </source>
</evidence>
<evidence type="ECO:0000256" key="10">
    <source>
        <dbReference type="ARBA" id="ARBA00022840"/>
    </source>
</evidence>
<dbReference type="SMART" id="SM00220">
    <property type="entry name" value="S_TKc"/>
    <property type="match status" value="1"/>
</dbReference>
<keyword evidence="4" id="KW-0808">Transferase</keyword>